<dbReference type="AlphaFoldDB" id="A0A285TYE3"/>
<feature type="transmembrane region" description="Helical" evidence="1">
    <location>
        <begin position="6"/>
        <end position="24"/>
    </location>
</feature>
<evidence type="ECO:0000313" key="3">
    <source>
        <dbReference type="Proteomes" id="UP000219068"/>
    </source>
</evidence>
<reference evidence="2 3" key="1">
    <citation type="submission" date="2017-08" db="EMBL/GenBank/DDBJ databases">
        <authorList>
            <person name="de Groot N.N."/>
        </authorList>
    </citation>
    <scope>NUCLEOTIDE SEQUENCE [LARGE SCALE GENOMIC DNA]</scope>
    <source>
        <strain evidence="2 3">USBA 78</strain>
    </source>
</reference>
<gene>
    <name evidence="2" type="ORF">SAMN05428964_11311</name>
</gene>
<evidence type="ECO:0000313" key="2">
    <source>
        <dbReference type="EMBL" id="SOC31100.1"/>
    </source>
</evidence>
<proteinExistence type="predicted"/>
<keyword evidence="1" id="KW-0472">Membrane</keyword>
<evidence type="ECO:0000256" key="1">
    <source>
        <dbReference type="SAM" id="Phobius"/>
    </source>
</evidence>
<protein>
    <submittedName>
        <fullName evidence="2">Uncharacterized protein</fullName>
    </submittedName>
</protein>
<accession>A0A285TYE3</accession>
<name>A0A285TYE3_9PROT</name>
<sequence length="37" mass="4126">MDSTSINLFLFGTGAFFVLLLIGIKIGEYLEKHPKPD</sequence>
<keyword evidence="1" id="KW-0812">Transmembrane</keyword>
<dbReference type="EMBL" id="OBMM01000013">
    <property type="protein sequence ID" value="SOC31100.1"/>
    <property type="molecule type" value="Genomic_DNA"/>
</dbReference>
<organism evidence="2 3">
    <name type="scientific">Thalassospira xiamenensis</name>
    <dbReference type="NCBI Taxonomy" id="220697"/>
    <lineage>
        <taxon>Bacteria</taxon>
        <taxon>Pseudomonadati</taxon>
        <taxon>Pseudomonadota</taxon>
        <taxon>Alphaproteobacteria</taxon>
        <taxon>Rhodospirillales</taxon>
        <taxon>Thalassospiraceae</taxon>
        <taxon>Thalassospira</taxon>
    </lineage>
</organism>
<dbReference type="Proteomes" id="UP000219068">
    <property type="component" value="Unassembled WGS sequence"/>
</dbReference>
<keyword evidence="1" id="KW-1133">Transmembrane helix</keyword>